<dbReference type="Gene3D" id="3.30.530.20">
    <property type="match status" value="1"/>
</dbReference>
<dbReference type="EMBL" id="LN831790">
    <property type="protein sequence ID" value="CQR60738.1"/>
    <property type="molecule type" value="Genomic_DNA"/>
</dbReference>
<organism evidence="3 4">
    <name type="scientific">Streptomyces leeuwenhoekii</name>
    <dbReference type="NCBI Taxonomy" id="1437453"/>
    <lineage>
        <taxon>Bacteria</taxon>
        <taxon>Bacillati</taxon>
        <taxon>Actinomycetota</taxon>
        <taxon>Actinomycetes</taxon>
        <taxon>Kitasatosporales</taxon>
        <taxon>Streptomycetaceae</taxon>
        <taxon>Streptomyces</taxon>
    </lineage>
</organism>
<dbReference type="PANTHER" id="PTHR33824:SF7">
    <property type="entry name" value="POLYKETIDE CYCLASE_DEHYDRASE AND LIPID TRANSPORT SUPERFAMILY PROTEIN"/>
    <property type="match status" value="1"/>
</dbReference>
<accession>A0A0F7VQ73</accession>
<feature type="compositionally biased region" description="Acidic residues" evidence="1">
    <location>
        <begin position="320"/>
        <end position="346"/>
    </location>
</feature>
<dbReference type="RefSeq" id="WP_029385310.1">
    <property type="nucleotide sequence ID" value="NZ_AZSD01000286.1"/>
</dbReference>
<dbReference type="Proteomes" id="UP000035016">
    <property type="component" value="Chromosome Chromosome"/>
</dbReference>
<feature type="region of interest" description="Disordered" evidence="1">
    <location>
        <begin position="243"/>
        <end position="372"/>
    </location>
</feature>
<evidence type="ECO:0000313" key="3">
    <source>
        <dbReference type="EMBL" id="CQR60738.1"/>
    </source>
</evidence>
<protein>
    <submittedName>
        <fullName evidence="3">Uncharacterized 17.2 kDa protein in melC2-rnhH intergenic region</fullName>
    </submittedName>
</protein>
<feature type="domain" description="Coenzyme Q-binding protein COQ10 START" evidence="2">
    <location>
        <begin position="149"/>
        <end position="228"/>
    </location>
</feature>
<dbReference type="AlphaFoldDB" id="A0A0F7VQ73"/>
<dbReference type="SUPFAM" id="SSF55961">
    <property type="entry name" value="Bet v1-like"/>
    <property type="match status" value="1"/>
</dbReference>
<gene>
    <name evidence="3" type="primary">sle_12760</name>
</gene>
<dbReference type="InterPro" id="IPR023393">
    <property type="entry name" value="START-like_dom_sf"/>
</dbReference>
<evidence type="ECO:0000256" key="1">
    <source>
        <dbReference type="SAM" id="MobiDB-lite"/>
    </source>
</evidence>
<dbReference type="InterPro" id="IPR047137">
    <property type="entry name" value="ORF3"/>
</dbReference>
<evidence type="ECO:0000313" key="4">
    <source>
        <dbReference type="Proteomes" id="UP000035016"/>
    </source>
</evidence>
<feature type="compositionally biased region" description="Basic and acidic residues" evidence="1">
    <location>
        <begin position="347"/>
        <end position="372"/>
    </location>
</feature>
<sequence length="372" mass="40732">MTEIPGSAGSTARPAAKNGLLADVAHSEAAERLKAEAQEYLAVQAQRLLVGVGRKLGEATVRLNDVAEGRSPGFARLALDVGRKLAEGKGPARTAVELGASRAKDGVTGALKNLGGRGRREGGTGGKPTVIVEHIDVGVPVRTAYDRWARYEDSWQAEITEQVPGDRIFWRSEGAGGSTRGVVSFHRLADDLTRVLLVVEYRPQGLFEKTGSLWRARGRRARLDLKNFARHLTLEGEAQDGRRDEILDGEAARAHEDTVTREDRDGSAKARQDREETASGRVAGDEPDRYEEEERHESEEKPLHAEEEAPYGEEGVAYEAEPEEQPEEAEEAVYEDDAYAYDDAGADADRIEGGDTYAYRDEDAYADQGSRR</sequence>
<dbReference type="PANTHER" id="PTHR33824">
    <property type="entry name" value="POLYKETIDE CYCLASE/DEHYDRASE AND LIPID TRANSPORT SUPERFAMILY PROTEIN"/>
    <property type="match status" value="1"/>
</dbReference>
<dbReference type="KEGG" id="sle:sle_12760"/>
<reference evidence="3 4" key="1">
    <citation type="submission" date="2015-02" db="EMBL/GenBank/DDBJ databases">
        <authorList>
            <person name="Gomez-Escribano P.J."/>
        </authorList>
    </citation>
    <scope>NUCLEOTIDE SEQUENCE [LARGE SCALE GENOMIC DNA]</scope>
    <source>
        <strain evidence="4">C34 (DSM 42122 / NRRL B-24963)</strain>
    </source>
</reference>
<name>A0A0F7VQ73_STRLW</name>
<dbReference type="InterPro" id="IPR005031">
    <property type="entry name" value="COQ10_START"/>
</dbReference>
<evidence type="ECO:0000259" key="2">
    <source>
        <dbReference type="Pfam" id="PF03364"/>
    </source>
</evidence>
<feature type="compositionally biased region" description="Basic and acidic residues" evidence="1">
    <location>
        <begin position="243"/>
        <end position="307"/>
    </location>
</feature>
<proteinExistence type="predicted"/>
<dbReference type="Pfam" id="PF03364">
    <property type="entry name" value="Polyketide_cyc"/>
    <property type="match status" value="1"/>
</dbReference>